<gene>
    <name evidence="4" type="ORF">P5X88_17020</name>
</gene>
<keyword evidence="2" id="KW-0378">Hydrolase</keyword>
<dbReference type="PANTHER" id="PTHR43540">
    <property type="entry name" value="PEROXYUREIDOACRYLATE/UREIDOACRYLATE AMIDOHYDROLASE-RELATED"/>
    <property type="match status" value="1"/>
</dbReference>
<name>A0AAW6SZ98_9BACI</name>
<dbReference type="RefSeq" id="WP_280617506.1">
    <property type="nucleotide sequence ID" value="NZ_JAROYP010000010.1"/>
</dbReference>
<dbReference type="GO" id="GO:0016787">
    <property type="term" value="F:hydrolase activity"/>
    <property type="evidence" value="ECO:0007669"/>
    <property type="project" value="UniProtKB-KW"/>
</dbReference>
<dbReference type="InterPro" id="IPR036380">
    <property type="entry name" value="Isochorismatase-like_sf"/>
</dbReference>
<evidence type="ECO:0000256" key="2">
    <source>
        <dbReference type="ARBA" id="ARBA00022801"/>
    </source>
</evidence>
<accession>A0AAW6SZ98</accession>
<dbReference type="AlphaFoldDB" id="A0AAW6SZ98"/>
<feature type="domain" description="Isochorismatase-like" evidence="3">
    <location>
        <begin position="8"/>
        <end position="76"/>
    </location>
</feature>
<dbReference type="Gene3D" id="3.40.50.850">
    <property type="entry name" value="Isochorismatase-like"/>
    <property type="match status" value="1"/>
</dbReference>
<evidence type="ECO:0000313" key="4">
    <source>
        <dbReference type="EMBL" id="MDH5162638.1"/>
    </source>
</evidence>
<dbReference type="EMBL" id="JAROYP010000010">
    <property type="protein sequence ID" value="MDH5162638.1"/>
    <property type="molecule type" value="Genomic_DNA"/>
</dbReference>
<proteinExistence type="inferred from homology"/>
<comment type="similarity">
    <text evidence="1">Belongs to the isochorismatase family.</text>
</comment>
<dbReference type="InterPro" id="IPR000868">
    <property type="entry name" value="Isochorismatase-like_dom"/>
</dbReference>
<comment type="caution">
    <text evidence="4">The sequence shown here is derived from an EMBL/GenBank/DDBJ whole genome shotgun (WGS) entry which is preliminary data.</text>
</comment>
<dbReference type="InterPro" id="IPR050272">
    <property type="entry name" value="Isochorismatase-like_hydrls"/>
</dbReference>
<dbReference type="Pfam" id="PF00857">
    <property type="entry name" value="Isochorismatase"/>
    <property type="match status" value="1"/>
</dbReference>
<dbReference type="PANTHER" id="PTHR43540:SF14">
    <property type="entry name" value="ISOCHORISMATASE"/>
    <property type="match status" value="1"/>
</dbReference>
<evidence type="ECO:0000259" key="3">
    <source>
        <dbReference type="Pfam" id="PF00857"/>
    </source>
</evidence>
<reference evidence="4" key="1">
    <citation type="submission" date="2023-03" db="EMBL/GenBank/DDBJ databases">
        <title>Bacterial isolates from washroom surfaces on a university campus.</title>
        <authorList>
            <person name="Holman D.B."/>
            <person name="Gzyl K.E."/>
            <person name="Taheri A.E."/>
        </authorList>
    </citation>
    <scope>NUCLEOTIDE SEQUENCE</scope>
    <source>
        <strain evidence="4">RD03</strain>
    </source>
</reference>
<dbReference type="SUPFAM" id="SSF52499">
    <property type="entry name" value="Isochorismatase-like hydrolases"/>
    <property type="match status" value="1"/>
</dbReference>
<protein>
    <submittedName>
        <fullName evidence="4">Isochorismatase family protein</fullName>
    </submittedName>
</protein>
<evidence type="ECO:0000313" key="5">
    <source>
        <dbReference type="Proteomes" id="UP001159179"/>
    </source>
</evidence>
<dbReference type="Proteomes" id="UP001159179">
    <property type="component" value="Unassembled WGS sequence"/>
</dbReference>
<organism evidence="4 5">
    <name type="scientific">Heyndrickxia oleronia</name>
    <dbReference type="NCBI Taxonomy" id="38875"/>
    <lineage>
        <taxon>Bacteria</taxon>
        <taxon>Bacillati</taxon>
        <taxon>Bacillota</taxon>
        <taxon>Bacilli</taxon>
        <taxon>Bacillales</taxon>
        <taxon>Bacillaceae</taxon>
        <taxon>Heyndrickxia</taxon>
    </lineage>
</organism>
<sequence>MDYIYGNNNKVLIKDFPDSFLKTHLQQQLVDNQVGRIIITGIHSEICVDTTCRRAFSLGYDVFILVEDGHSTCDSDILKACQIINHHNNINDQWFAKVKKTKILVFSIISCLFS</sequence>
<evidence type="ECO:0000256" key="1">
    <source>
        <dbReference type="ARBA" id="ARBA00006336"/>
    </source>
</evidence>